<protein>
    <submittedName>
        <fullName evidence="2">Xanthosine utilization system XapX-like protein</fullName>
    </submittedName>
</protein>
<keyword evidence="3" id="KW-1185">Reference proteome</keyword>
<proteinExistence type="predicted"/>
<evidence type="ECO:0000256" key="1">
    <source>
        <dbReference type="SAM" id="Phobius"/>
    </source>
</evidence>
<gene>
    <name evidence="2" type="ORF">BJY26_000358</name>
</gene>
<name>A0A7Z0A7V1_9MICO</name>
<feature type="transmembrane region" description="Helical" evidence="1">
    <location>
        <begin position="70"/>
        <end position="90"/>
    </location>
</feature>
<dbReference type="RefSeq" id="WP_218852212.1">
    <property type="nucleotide sequence ID" value="NZ_JACBZP010000001.1"/>
</dbReference>
<dbReference type="AlphaFoldDB" id="A0A7Z0A7V1"/>
<comment type="caution">
    <text evidence="2">The sequence shown here is derived from an EMBL/GenBank/DDBJ whole genome shotgun (WGS) entry which is preliminary data.</text>
</comment>
<keyword evidence="1" id="KW-1133">Transmembrane helix</keyword>
<organism evidence="2 3">
    <name type="scientific">Spelaeicoccus albus</name>
    <dbReference type="NCBI Taxonomy" id="1280376"/>
    <lineage>
        <taxon>Bacteria</taxon>
        <taxon>Bacillati</taxon>
        <taxon>Actinomycetota</taxon>
        <taxon>Actinomycetes</taxon>
        <taxon>Micrococcales</taxon>
        <taxon>Brevibacteriaceae</taxon>
        <taxon>Spelaeicoccus</taxon>
    </lineage>
</organism>
<feature type="transmembrane region" description="Helical" evidence="1">
    <location>
        <begin position="197"/>
        <end position="215"/>
    </location>
</feature>
<feature type="transmembrane region" description="Helical" evidence="1">
    <location>
        <begin position="31"/>
        <end position="50"/>
    </location>
</feature>
<feature type="transmembrane region" description="Helical" evidence="1">
    <location>
        <begin position="111"/>
        <end position="133"/>
    </location>
</feature>
<feature type="transmembrane region" description="Helical" evidence="1">
    <location>
        <begin position="153"/>
        <end position="177"/>
    </location>
</feature>
<dbReference type="Proteomes" id="UP000539111">
    <property type="component" value="Unassembled WGS sequence"/>
</dbReference>
<keyword evidence="1" id="KW-0472">Membrane</keyword>
<accession>A0A7Z0A7V1</accession>
<keyword evidence="1" id="KW-0812">Transmembrane</keyword>
<evidence type="ECO:0000313" key="3">
    <source>
        <dbReference type="Proteomes" id="UP000539111"/>
    </source>
</evidence>
<feature type="transmembrane region" description="Helical" evidence="1">
    <location>
        <begin position="227"/>
        <end position="253"/>
    </location>
</feature>
<reference evidence="2 3" key="1">
    <citation type="submission" date="2020-07" db="EMBL/GenBank/DDBJ databases">
        <title>Sequencing the genomes of 1000 actinobacteria strains.</title>
        <authorList>
            <person name="Klenk H.-P."/>
        </authorList>
    </citation>
    <scope>NUCLEOTIDE SEQUENCE [LARGE SCALE GENOMIC DNA]</scope>
    <source>
        <strain evidence="2 3">DSM 26341</strain>
    </source>
</reference>
<feature type="transmembrane region" description="Helical" evidence="1">
    <location>
        <begin position="294"/>
        <end position="311"/>
    </location>
</feature>
<sequence>MSTQNESTPTTTPLLPIRKFHPLRLLRHRSVQIALVVWLAVNVTLITIAGGHLPFQASSLATPPALDKVILTNAMFVEVFVQMTIVHLLTRHRPVPDIASRAPGPSQAKREVSYMLVYGLVAMLGGFTLGRLLGWHAFSFHLDGMVIRTGQPVVPAEAICWALYNGVVYALIPYLAFRRRYSNTQLNLKSSNRKADFLIILVVLLVESAVQLVSAESSILTISAHQILLGAPITFMLAFAGTVLPTMVFIYCILAPRYLKLTDSISATVILGGVTYALLHFFDGWTTFASPADALMSLLYLLLFYTGPGMFKTFITIRTANAWTHVWAYHAIAPHVVIDTPMFVKIFGIR</sequence>
<feature type="transmembrane region" description="Helical" evidence="1">
    <location>
        <begin position="265"/>
        <end position="282"/>
    </location>
</feature>
<dbReference type="EMBL" id="JACBZP010000001">
    <property type="protein sequence ID" value="NYI66052.1"/>
    <property type="molecule type" value="Genomic_DNA"/>
</dbReference>
<evidence type="ECO:0000313" key="2">
    <source>
        <dbReference type="EMBL" id="NYI66052.1"/>
    </source>
</evidence>